<feature type="transmembrane region" description="Helical" evidence="1">
    <location>
        <begin position="5"/>
        <end position="26"/>
    </location>
</feature>
<accession>A0ABT8CAR1</accession>
<evidence type="ECO:0000313" key="3">
    <source>
        <dbReference type="Proteomes" id="UP001236663"/>
    </source>
</evidence>
<protein>
    <submittedName>
        <fullName evidence="2">Uncharacterized protein</fullName>
    </submittedName>
</protein>
<gene>
    <name evidence="2" type="ORF">QWZ15_16635</name>
</gene>
<organism evidence="2 3">
    <name type="scientific">Cyclobacterium jeungdonense</name>
    <dbReference type="NCBI Taxonomy" id="708087"/>
    <lineage>
        <taxon>Bacteria</taxon>
        <taxon>Pseudomonadati</taxon>
        <taxon>Bacteroidota</taxon>
        <taxon>Cytophagia</taxon>
        <taxon>Cytophagales</taxon>
        <taxon>Cyclobacteriaceae</taxon>
        <taxon>Cyclobacterium</taxon>
    </lineage>
</organism>
<comment type="caution">
    <text evidence="2">The sequence shown here is derived from an EMBL/GenBank/DDBJ whole genome shotgun (WGS) entry which is preliminary data.</text>
</comment>
<dbReference type="RefSeq" id="WP_163387474.1">
    <property type="nucleotide sequence ID" value="NZ_JAUFQS010000027.1"/>
</dbReference>
<evidence type="ECO:0000256" key="1">
    <source>
        <dbReference type="SAM" id="Phobius"/>
    </source>
</evidence>
<evidence type="ECO:0000313" key="2">
    <source>
        <dbReference type="EMBL" id="MDN3689462.1"/>
    </source>
</evidence>
<keyword evidence="1" id="KW-0472">Membrane</keyword>
<proteinExistence type="predicted"/>
<dbReference type="Proteomes" id="UP001236663">
    <property type="component" value="Unassembled WGS sequence"/>
</dbReference>
<dbReference type="EMBL" id="JAUFQS010000027">
    <property type="protein sequence ID" value="MDN3689462.1"/>
    <property type="molecule type" value="Genomic_DNA"/>
</dbReference>
<keyword evidence="1" id="KW-1133">Transmembrane helix</keyword>
<sequence length="576" mass="64717">MKKPVLLTILVVAGVIVIVAIAFILIKSENKTVAIEPLFPEFNEAPPPPIQESADSTISFALKRDTSITFNLNRPGYLALNFKSAGNLYDSTLIKRLQANSFFVDPLGARNPGPIAKIDFPGEVKFQTASDSTLADSILITAHVAFIEPWDILEPNDKPENATLVEPFKWYHIELIPETDQDYFILSVDSAAIIVPETDDSESNLTWTLHKKDGNVRLHDQPFFLESGENLLSVRRNTPPEDLFKPLLIHFRQIIVNDALEPNDIEPAEIKAGDQYTIRLLPEDVENFSLLGKPGDVVQLSLSGHDVVDNTFTEIQTNRSSQSPFFTRINETGETKVKLTAANRQWSVNPVRLKVDRIKVDDKHEPNDSISVAVDLEFDKVEDFTLFPDFDKDVFRVKAKRAQRYFVKINHASYANIDLTKFITINVLDRQGNILHTDIETSLFENGLISASLEISEDSVRYFELQPKYLTTPAPLQISLSTKKAEKAPIYVIGVEMTEQEDSLMELTNAIGANYINVSQADSLNKTLSKTVAVELNGREQNRNELWLYLLGGLVIVIGVYIGFRMKTKRAKKGEQ</sequence>
<feature type="transmembrane region" description="Helical" evidence="1">
    <location>
        <begin position="546"/>
        <end position="564"/>
    </location>
</feature>
<dbReference type="Gene3D" id="2.60.120.380">
    <property type="match status" value="1"/>
</dbReference>
<name>A0ABT8CAR1_9BACT</name>
<keyword evidence="3" id="KW-1185">Reference proteome</keyword>
<keyword evidence="1" id="KW-0812">Transmembrane</keyword>
<reference evidence="3" key="1">
    <citation type="journal article" date="2019" name="Int. J. Syst. Evol. Microbiol.">
        <title>The Global Catalogue of Microorganisms (GCM) 10K type strain sequencing project: providing services to taxonomists for standard genome sequencing and annotation.</title>
        <authorList>
            <consortium name="The Broad Institute Genomics Platform"/>
            <consortium name="The Broad Institute Genome Sequencing Center for Infectious Disease"/>
            <person name="Wu L."/>
            <person name="Ma J."/>
        </authorList>
    </citation>
    <scope>NUCLEOTIDE SEQUENCE [LARGE SCALE GENOMIC DNA]</scope>
    <source>
        <strain evidence="3">CECT 7706</strain>
    </source>
</reference>